<dbReference type="Proteomes" id="UP001321748">
    <property type="component" value="Chromosome"/>
</dbReference>
<organism evidence="1 2">
    <name type="scientific">Bombiscardovia apis</name>
    <dbReference type="NCBI Taxonomy" id="2932182"/>
    <lineage>
        <taxon>Bacteria</taxon>
        <taxon>Bacillati</taxon>
        <taxon>Actinomycetota</taxon>
        <taxon>Actinomycetes</taxon>
        <taxon>Bifidobacteriales</taxon>
        <taxon>Bifidobacteriaceae</taxon>
        <taxon>Bombiscardovia</taxon>
    </lineage>
</organism>
<evidence type="ECO:0000313" key="1">
    <source>
        <dbReference type="EMBL" id="BDR55049.1"/>
    </source>
</evidence>
<accession>A0ABM8BDR6</accession>
<reference evidence="1 2" key="1">
    <citation type="journal article" date="2023" name="Microbiol. Spectr.">
        <title>Symbiosis of Carpenter Bees with Uncharacterized Lactic Acid Bacteria Showing NAD Auxotrophy.</title>
        <authorList>
            <person name="Kawasaki S."/>
            <person name="Ozawa K."/>
            <person name="Mori T."/>
            <person name="Yamamoto A."/>
            <person name="Ito M."/>
            <person name="Ohkuma M."/>
            <person name="Sakamoto M."/>
            <person name="Matsutani M."/>
        </authorList>
    </citation>
    <scope>NUCLEOTIDE SEQUENCE [LARGE SCALE GENOMIC DNA]</scope>
    <source>
        <strain evidence="1 2">KimH</strain>
    </source>
</reference>
<dbReference type="RefSeq" id="WP_317642552.1">
    <property type="nucleotide sequence ID" value="NZ_AP026800.1"/>
</dbReference>
<protein>
    <recommendedName>
        <fullName evidence="3">Transcriptional regulator</fullName>
    </recommendedName>
</protein>
<dbReference type="InterPro" id="IPR046930">
    <property type="entry name" value="HTH_60"/>
</dbReference>
<gene>
    <name evidence="1" type="ORF">KIMH_11600</name>
</gene>
<evidence type="ECO:0008006" key="3">
    <source>
        <dbReference type="Google" id="ProtNLM"/>
    </source>
</evidence>
<proteinExistence type="predicted"/>
<keyword evidence="2" id="KW-1185">Reference proteome</keyword>
<name>A0ABM8BDR6_9BIFI</name>
<evidence type="ECO:0000313" key="2">
    <source>
        <dbReference type="Proteomes" id="UP001321748"/>
    </source>
</evidence>
<sequence length="147" mass="15691">MGTQWSKMSTRALAQHAVESNLLSTTALAAIVGCSAEKMSNFIRGNDSALTYDEISSLGHLIILLVMSVHECSAAEILQTHIEMLEQSFHMTQKEIADIVGASAGDIQAVQDGQLATIGLGGAVKIIHLADTIFTHVKAQNPSRFIS</sequence>
<dbReference type="EMBL" id="AP026800">
    <property type="protein sequence ID" value="BDR55049.1"/>
    <property type="molecule type" value="Genomic_DNA"/>
</dbReference>
<dbReference type="PROSITE" id="PS51257">
    <property type="entry name" value="PROKAR_LIPOPROTEIN"/>
    <property type="match status" value="1"/>
</dbReference>
<dbReference type="Pfam" id="PF20317">
    <property type="entry name" value="HTH_60"/>
    <property type="match status" value="1"/>
</dbReference>